<proteinExistence type="predicted"/>
<keyword evidence="2" id="KW-1185">Reference proteome</keyword>
<reference evidence="1" key="1">
    <citation type="submission" date="2023-08" db="EMBL/GenBank/DDBJ databases">
        <authorList>
            <person name="Alioto T."/>
            <person name="Alioto T."/>
            <person name="Gomez Garrido J."/>
        </authorList>
    </citation>
    <scope>NUCLEOTIDE SEQUENCE</scope>
</reference>
<organism evidence="1 2">
    <name type="scientific">Xyrichtys novacula</name>
    <name type="common">Pearly razorfish</name>
    <name type="synonym">Hemipteronotus novacula</name>
    <dbReference type="NCBI Taxonomy" id="13765"/>
    <lineage>
        <taxon>Eukaryota</taxon>
        <taxon>Metazoa</taxon>
        <taxon>Chordata</taxon>
        <taxon>Craniata</taxon>
        <taxon>Vertebrata</taxon>
        <taxon>Euteleostomi</taxon>
        <taxon>Actinopterygii</taxon>
        <taxon>Neopterygii</taxon>
        <taxon>Teleostei</taxon>
        <taxon>Neoteleostei</taxon>
        <taxon>Acanthomorphata</taxon>
        <taxon>Eupercaria</taxon>
        <taxon>Labriformes</taxon>
        <taxon>Labridae</taxon>
        <taxon>Xyrichtys</taxon>
    </lineage>
</organism>
<name>A0AAV1G0B7_XYRNO</name>
<dbReference type="Proteomes" id="UP001178508">
    <property type="component" value="Chromosome 10"/>
</dbReference>
<dbReference type="AlphaFoldDB" id="A0AAV1G0B7"/>
<gene>
    <name evidence="1" type="ORF">XNOV1_A040853</name>
</gene>
<sequence length="314" mass="35723">MAKTACYQCNELMPLQMLALHIKTCKGKLSDDDGDNDDESSDGTCVVENKCKVVCPICTKEFPDDEITVHARLCGERRCYNFLCMEEIDFHSLSKKDVADLESCVLISRVSALRHCEIINISLMLLPIALFASSLHCTFQVENSTDVQSLMMYADEIISCGYSSQIKLDSKENIICCGVVKFEFVAIVELKFVAFFELDFVVFVELEFVVFAELEFVAFLEHVFVVFVELELVVFFEPESMAFVDFVAFVNLEFAVFIELEFVLFVELECVAIFKLKFMAFVKVDVVAFVELGFVAFVELELVAFVELQFVVFH</sequence>
<protein>
    <submittedName>
        <fullName evidence="1">Uncharacterized protein LOC115411511 isoform X2</fullName>
    </submittedName>
</protein>
<evidence type="ECO:0000313" key="2">
    <source>
        <dbReference type="Proteomes" id="UP001178508"/>
    </source>
</evidence>
<accession>A0AAV1G0B7</accession>
<dbReference type="EMBL" id="OY660873">
    <property type="protein sequence ID" value="CAJ1066449.1"/>
    <property type="molecule type" value="Genomic_DNA"/>
</dbReference>
<evidence type="ECO:0000313" key="1">
    <source>
        <dbReference type="EMBL" id="CAJ1066449.1"/>
    </source>
</evidence>